<dbReference type="RefSeq" id="WP_109350240.1">
    <property type="nucleotide sequence ID" value="NZ_BJUE01000023.1"/>
</dbReference>
<evidence type="ECO:0000313" key="8">
    <source>
        <dbReference type="EMBL" id="TDR35776.1"/>
    </source>
</evidence>
<dbReference type="AlphaFoldDB" id="A0A8B4QAC6"/>
<organism evidence="7 9">
    <name type="scientific">Kurthia zopfii</name>
    <dbReference type="NCBI Taxonomy" id="1650"/>
    <lineage>
        <taxon>Bacteria</taxon>
        <taxon>Bacillati</taxon>
        <taxon>Bacillota</taxon>
        <taxon>Bacilli</taxon>
        <taxon>Bacillales</taxon>
        <taxon>Caryophanaceae</taxon>
        <taxon>Kurthia</taxon>
    </lineage>
</organism>
<evidence type="ECO:0000313" key="10">
    <source>
        <dbReference type="Proteomes" id="UP000294641"/>
    </source>
</evidence>
<protein>
    <submittedName>
        <fullName evidence="8">Acetyltransferase</fullName>
    </submittedName>
    <submittedName>
        <fullName evidence="7">Succinyl-CoA synthetase subunit alpha</fullName>
    </submittedName>
</protein>
<dbReference type="InterPro" id="IPR013815">
    <property type="entry name" value="ATP_grasp_subdomain_1"/>
</dbReference>
<feature type="domain" description="ATP-grasp" evidence="6">
    <location>
        <begin position="503"/>
        <end position="539"/>
    </location>
</feature>
<dbReference type="PROSITE" id="PS50975">
    <property type="entry name" value="ATP_GRASP"/>
    <property type="match status" value="1"/>
</dbReference>
<name>A0A8B4QAC6_9BACL</name>
<dbReference type="PANTHER" id="PTHR43334:SF1">
    <property type="entry name" value="3-HYDROXYPROPIONATE--COA LIGASE [ADP-FORMING]"/>
    <property type="match status" value="1"/>
</dbReference>
<dbReference type="InterPro" id="IPR036291">
    <property type="entry name" value="NAD(P)-bd_dom_sf"/>
</dbReference>
<dbReference type="Proteomes" id="UP000294641">
    <property type="component" value="Unassembled WGS sequence"/>
</dbReference>
<comment type="similarity">
    <text evidence="4">In the N-terminal section; belongs to the acetate CoA ligase alpha subunit family.</text>
</comment>
<dbReference type="GO" id="GO:0005524">
    <property type="term" value="F:ATP binding"/>
    <property type="evidence" value="ECO:0007669"/>
    <property type="project" value="UniProtKB-UniRule"/>
</dbReference>
<dbReference type="EMBL" id="SNZG01000028">
    <property type="protein sequence ID" value="TDR35776.1"/>
    <property type="molecule type" value="Genomic_DNA"/>
</dbReference>
<dbReference type="SMART" id="SM00881">
    <property type="entry name" value="CoA_binding"/>
    <property type="match status" value="1"/>
</dbReference>
<dbReference type="Pfam" id="PF13380">
    <property type="entry name" value="CoA_binding_2"/>
    <property type="match status" value="1"/>
</dbReference>
<dbReference type="PANTHER" id="PTHR43334">
    <property type="entry name" value="ACETATE--COA LIGASE [ADP-FORMING]"/>
    <property type="match status" value="1"/>
</dbReference>
<dbReference type="Pfam" id="PF13607">
    <property type="entry name" value="Succ_CoA_lig"/>
    <property type="match status" value="1"/>
</dbReference>
<dbReference type="InterPro" id="IPR032875">
    <property type="entry name" value="Succ_CoA_lig_flav_dom"/>
</dbReference>
<dbReference type="InterPro" id="IPR003781">
    <property type="entry name" value="CoA-bd"/>
</dbReference>
<dbReference type="OrthoDB" id="9807426at2"/>
<reference evidence="7 9" key="1">
    <citation type="submission" date="2018-06" db="EMBL/GenBank/DDBJ databases">
        <authorList>
            <consortium name="Pathogen Informatics"/>
            <person name="Doyle S."/>
        </authorList>
    </citation>
    <scope>NUCLEOTIDE SEQUENCE [LARGE SCALE GENOMIC DNA]</scope>
    <source>
        <strain evidence="7 9">NCTC10597</strain>
    </source>
</reference>
<keyword evidence="1" id="KW-0436">Ligase</keyword>
<dbReference type="Proteomes" id="UP000254330">
    <property type="component" value="Unassembled WGS sequence"/>
</dbReference>
<dbReference type="SUPFAM" id="SSF56059">
    <property type="entry name" value="Glutathione synthetase ATP-binding domain-like"/>
    <property type="match status" value="1"/>
</dbReference>
<reference evidence="8 10" key="2">
    <citation type="submission" date="2019-03" db="EMBL/GenBank/DDBJ databases">
        <title>Genomic Encyclopedia of Type Strains, Phase IV (KMG-IV): sequencing the most valuable type-strain genomes for metagenomic binning, comparative biology and taxonomic classification.</title>
        <authorList>
            <person name="Goeker M."/>
        </authorList>
    </citation>
    <scope>NUCLEOTIDE SEQUENCE [LARGE SCALE GENOMIC DNA]</scope>
    <source>
        <strain evidence="8 10">DSM 20580</strain>
    </source>
</reference>
<dbReference type="Gene3D" id="3.40.50.261">
    <property type="entry name" value="Succinyl-CoA synthetase domains"/>
    <property type="match status" value="2"/>
</dbReference>
<dbReference type="GO" id="GO:0046872">
    <property type="term" value="F:metal ion binding"/>
    <property type="evidence" value="ECO:0007669"/>
    <property type="project" value="InterPro"/>
</dbReference>
<evidence type="ECO:0000259" key="6">
    <source>
        <dbReference type="PROSITE" id="PS50975"/>
    </source>
</evidence>
<evidence type="ECO:0000313" key="9">
    <source>
        <dbReference type="Proteomes" id="UP000254330"/>
    </source>
</evidence>
<dbReference type="Pfam" id="PF19045">
    <property type="entry name" value="Ligase_CoA_2"/>
    <property type="match status" value="1"/>
</dbReference>
<keyword evidence="3 5" id="KW-0067">ATP-binding</keyword>
<proteinExistence type="inferred from homology"/>
<dbReference type="SUPFAM" id="SSF52210">
    <property type="entry name" value="Succinyl-CoA synthetase domains"/>
    <property type="match status" value="2"/>
</dbReference>
<evidence type="ECO:0000256" key="1">
    <source>
        <dbReference type="ARBA" id="ARBA00022598"/>
    </source>
</evidence>
<dbReference type="EMBL" id="UGNP01000001">
    <property type="protein sequence ID" value="STX09680.1"/>
    <property type="molecule type" value="Genomic_DNA"/>
</dbReference>
<comment type="caution">
    <text evidence="7">The sequence shown here is derived from an EMBL/GenBank/DDBJ whole genome shotgun (WGS) entry which is preliminary data.</text>
</comment>
<dbReference type="FunFam" id="3.30.1490.20:FF:000020">
    <property type="entry name" value="Protein lysine acetyltransferase"/>
    <property type="match status" value="1"/>
</dbReference>
<accession>A0A8B4QAC6</accession>
<evidence type="ECO:0000256" key="5">
    <source>
        <dbReference type="PROSITE-ProRule" id="PRU00409"/>
    </source>
</evidence>
<keyword evidence="10" id="KW-1185">Reference proteome</keyword>
<keyword evidence="2 5" id="KW-0547">Nucleotide-binding</keyword>
<dbReference type="InterPro" id="IPR043938">
    <property type="entry name" value="Ligase_CoA_dom"/>
</dbReference>
<evidence type="ECO:0000256" key="2">
    <source>
        <dbReference type="ARBA" id="ARBA00022741"/>
    </source>
</evidence>
<dbReference type="SUPFAM" id="SSF51735">
    <property type="entry name" value="NAD(P)-binding Rossmann-fold domains"/>
    <property type="match status" value="1"/>
</dbReference>
<dbReference type="Pfam" id="PF13549">
    <property type="entry name" value="ATP-grasp_5"/>
    <property type="match status" value="1"/>
</dbReference>
<evidence type="ECO:0000313" key="7">
    <source>
        <dbReference type="EMBL" id="STX09680.1"/>
    </source>
</evidence>
<sequence length="725" mass="78616">MLENSNFKALEPLFKPRGIAVLGASESKYKIGYLQVQALLDGKFTGEIYPIHRSAEEIAGLKCYPTVEAIEGDVDLAIMCTGAEQIESGIIDCAKGGVKAIIIFAAGFSETGEEGDRQQKHLANLAKQYGIRIVGPNCVGLVNTSNGLIGTFSPAILSVPSDGKKGVGYVSQSGAFGVLTYMAAAQNGVLFNYFVSTGNEMESEFSDFVEYMIHDDDTQIISGYMEGAKNPKKLLELSREALKRKKPIILMKTGRSTAGSRAASSHTGSLAGADNIYDAFFRQTSIVRADDYDDIISFSKLFNPDRLPKGKNTVIVTSSGGRGINEADRCEAHGLNVIQLSDDTKSKIMESIPSFASATNPIDLTAAASVTNPELFIAPLKALLADPEVHNIIYTEFPFSWTAETPEVQEMIKLVNESDKFVCLTTFELEGMKYPPATPALVENGIPVLTGTLNPIRALSKLVNYSLAYDKQFEEEIQTEAFLTQDITEIFADQELLSEAQSGAILQAYGIPTTNRIIAMDVEAAKSIAEQVGYPVVMKVDSADIPHKTEADAIRLNLQSEEEVINAFNEIMHNAKQYNPTAVINGVSVQEMLEEGVEIIIGAQNDEVFGPVVMVGLGGIFVEVFKDVAFSVAPLSRRDALEMLEELKAKAVLDGARGRMKVDTEAIVDILLRVSELMMDQKDHIQELDINPVIVYEKGAKAADAMIALKSVAEKAKVGDLSDVQ</sequence>
<dbReference type="GO" id="GO:0043758">
    <property type="term" value="F:acetate-CoA ligase (ADP-forming) activity"/>
    <property type="evidence" value="ECO:0007669"/>
    <property type="project" value="InterPro"/>
</dbReference>
<evidence type="ECO:0000256" key="4">
    <source>
        <dbReference type="ARBA" id="ARBA00060888"/>
    </source>
</evidence>
<dbReference type="Gene3D" id="3.30.1490.20">
    <property type="entry name" value="ATP-grasp fold, A domain"/>
    <property type="match status" value="1"/>
</dbReference>
<dbReference type="InterPro" id="IPR051538">
    <property type="entry name" value="Acyl-CoA_Synth/Transferase"/>
</dbReference>
<dbReference type="Gene3D" id="3.40.50.720">
    <property type="entry name" value="NAD(P)-binding Rossmann-like Domain"/>
    <property type="match status" value="1"/>
</dbReference>
<evidence type="ECO:0000256" key="3">
    <source>
        <dbReference type="ARBA" id="ARBA00022840"/>
    </source>
</evidence>
<dbReference type="InterPro" id="IPR011761">
    <property type="entry name" value="ATP-grasp"/>
</dbReference>
<dbReference type="Gene3D" id="3.30.470.20">
    <property type="entry name" value="ATP-grasp fold, B domain"/>
    <property type="match status" value="1"/>
</dbReference>
<gene>
    <name evidence="8" type="ORF">DFR61_1286</name>
    <name evidence="7" type="ORF">NCTC10597_01373</name>
</gene>
<dbReference type="InterPro" id="IPR016102">
    <property type="entry name" value="Succinyl-CoA_synth-like"/>
</dbReference>